<feature type="transmembrane region" description="Helical" evidence="7">
    <location>
        <begin position="368"/>
        <end position="395"/>
    </location>
</feature>
<dbReference type="InterPro" id="IPR004638">
    <property type="entry name" value="EmrB-like"/>
</dbReference>
<dbReference type="InterPro" id="IPR011701">
    <property type="entry name" value="MFS"/>
</dbReference>
<feature type="transmembrane region" description="Helical" evidence="7">
    <location>
        <begin position="177"/>
        <end position="199"/>
    </location>
</feature>
<feature type="transmembrane region" description="Helical" evidence="7">
    <location>
        <begin position="91"/>
        <end position="114"/>
    </location>
</feature>
<dbReference type="Gene3D" id="1.20.1250.20">
    <property type="entry name" value="MFS general substrate transporter like domains"/>
    <property type="match status" value="1"/>
</dbReference>
<feature type="transmembrane region" description="Helical" evidence="7">
    <location>
        <begin position="211"/>
        <end position="231"/>
    </location>
</feature>
<dbReference type="STRING" id="1841859.GCA_900157385_01678"/>
<comment type="subcellular location">
    <subcellularLocation>
        <location evidence="1">Cell membrane</location>
        <topology evidence="1">Multi-pass membrane protein</topology>
    </subcellularLocation>
</comment>
<dbReference type="InterPro" id="IPR020846">
    <property type="entry name" value="MFS_dom"/>
</dbReference>
<keyword evidence="2" id="KW-0813">Transport</keyword>
<evidence type="ECO:0000256" key="7">
    <source>
        <dbReference type="SAM" id="Phobius"/>
    </source>
</evidence>
<sequence>MNQFASGKSAEQSQLPLASAGARWLIAAAVLGSGIALLDGTVVNVALPAIGRDLGGGLTGQQWVLDGYLLTLSALLLTGGAAGDRYGRRRVFVAGLVVFTAASVGCGFSPTIGWLVGARLAQGVGAAALVPGSLALIDAGIVDDDRGRAVGIWAGMSGVTTALGPFIGGWLVDVASWRWVFFLNLPLAVAVVWIAARHIPESRDPTARGRPDVLGTAAVTVGLSGVIYALIEAPSRGWTFVTATAAVVGAAALLAFPAIERRAQSPLLPLPLLRSRQFTGANLTTLAVYTAIGGALFLLALQLQQSLHYSALAAGLAMLPMTIIMLIGSPWAGALGQRAGPRLPMTVGPLIAAAGLALMARIAPGATYLGAVLPAVVVFGVGLAITVAPLTAAVLSAVPDSYAGTASGVNNAIARLAGLLAVAVLPVSAGITAGPGQPLGPGFSVAMIIAAAACLTGAFIAALTVRAGADFAHQMLPGINHACQDPCTRLPGSAPDAA</sequence>
<feature type="transmembrane region" description="Helical" evidence="7">
    <location>
        <begin position="343"/>
        <end position="362"/>
    </location>
</feature>
<dbReference type="InterPro" id="IPR036259">
    <property type="entry name" value="MFS_trans_sf"/>
</dbReference>
<dbReference type="AlphaFoldDB" id="A0A2U3N9K1"/>
<feature type="transmembrane region" description="Helical" evidence="7">
    <location>
        <begin position="280"/>
        <end position="301"/>
    </location>
</feature>
<dbReference type="PANTHER" id="PTHR42718">
    <property type="entry name" value="MAJOR FACILITATOR SUPERFAMILY MULTIDRUG TRANSPORTER MFSC"/>
    <property type="match status" value="1"/>
</dbReference>
<evidence type="ECO:0000313" key="10">
    <source>
        <dbReference type="Proteomes" id="UP000241595"/>
    </source>
</evidence>
<dbReference type="SUPFAM" id="SSF103473">
    <property type="entry name" value="MFS general substrate transporter"/>
    <property type="match status" value="1"/>
</dbReference>
<evidence type="ECO:0000256" key="6">
    <source>
        <dbReference type="ARBA" id="ARBA00023136"/>
    </source>
</evidence>
<evidence type="ECO:0000256" key="5">
    <source>
        <dbReference type="ARBA" id="ARBA00022989"/>
    </source>
</evidence>
<name>A0A2U3N9K1_9MYCO</name>
<dbReference type="NCBIfam" id="TIGR00711">
    <property type="entry name" value="efflux_EmrB"/>
    <property type="match status" value="1"/>
</dbReference>
<dbReference type="Gene3D" id="1.20.1720.10">
    <property type="entry name" value="Multidrug resistance protein D"/>
    <property type="match status" value="1"/>
</dbReference>
<dbReference type="Proteomes" id="UP000241595">
    <property type="component" value="Unassembled WGS sequence"/>
</dbReference>
<evidence type="ECO:0000313" key="9">
    <source>
        <dbReference type="EMBL" id="SPM28198.1"/>
    </source>
</evidence>
<dbReference type="PROSITE" id="PS50850">
    <property type="entry name" value="MFS"/>
    <property type="match status" value="1"/>
</dbReference>
<reference evidence="9 10" key="1">
    <citation type="submission" date="2017-01" db="EMBL/GenBank/DDBJ databases">
        <authorList>
            <consortium name="Urmite Genomes"/>
        </authorList>
    </citation>
    <scope>NUCLEOTIDE SEQUENCE [LARGE SCALE GENOMIC DNA]</scope>
    <source>
        <strain evidence="9 10">AB308</strain>
    </source>
</reference>
<evidence type="ECO:0000256" key="2">
    <source>
        <dbReference type="ARBA" id="ARBA00022448"/>
    </source>
</evidence>
<dbReference type="CDD" id="cd17321">
    <property type="entry name" value="MFS_MMR_MDR_like"/>
    <property type="match status" value="1"/>
</dbReference>
<dbReference type="EMBL" id="FTRV01000011">
    <property type="protein sequence ID" value="SPM28198.1"/>
    <property type="molecule type" value="Genomic_DNA"/>
</dbReference>
<dbReference type="GO" id="GO:0022857">
    <property type="term" value="F:transmembrane transporter activity"/>
    <property type="evidence" value="ECO:0007669"/>
    <property type="project" value="InterPro"/>
</dbReference>
<evidence type="ECO:0000256" key="3">
    <source>
        <dbReference type="ARBA" id="ARBA00022475"/>
    </source>
</evidence>
<feature type="transmembrane region" description="Helical" evidence="7">
    <location>
        <begin position="237"/>
        <end position="259"/>
    </location>
</feature>
<feature type="transmembrane region" description="Helical" evidence="7">
    <location>
        <begin position="67"/>
        <end position="84"/>
    </location>
</feature>
<feature type="transmembrane region" description="Helical" evidence="7">
    <location>
        <begin position="149"/>
        <end position="171"/>
    </location>
</feature>
<evidence type="ECO:0000256" key="4">
    <source>
        <dbReference type="ARBA" id="ARBA00022692"/>
    </source>
</evidence>
<evidence type="ECO:0000256" key="1">
    <source>
        <dbReference type="ARBA" id="ARBA00004651"/>
    </source>
</evidence>
<feature type="transmembrane region" description="Helical" evidence="7">
    <location>
        <begin position="442"/>
        <end position="465"/>
    </location>
</feature>
<dbReference type="Pfam" id="PF07690">
    <property type="entry name" value="MFS_1"/>
    <property type="match status" value="1"/>
</dbReference>
<evidence type="ECO:0000259" key="8">
    <source>
        <dbReference type="PROSITE" id="PS50850"/>
    </source>
</evidence>
<gene>
    <name evidence="9" type="ORF">MTAB308_1683</name>
</gene>
<feature type="transmembrane region" description="Helical" evidence="7">
    <location>
        <begin position="21"/>
        <end position="47"/>
    </location>
</feature>
<proteinExistence type="predicted"/>
<feature type="transmembrane region" description="Helical" evidence="7">
    <location>
        <begin position="307"/>
        <end position="331"/>
    </location>
</feature>
<feature type="transmembrane region" description="Helical" evidence="7">
    <location>
        <begin position="416"/>
        <end position="436"/>
    </location>
</feature>
<keyword evidence="3" id="KW-1003">Cell membrane</keyword>
<dbReference type="GO" id="GO:0005886">
    <property type="term" value="C:plasma membrane"/>
    <property type="evidence" value="ECO:0007669"/>
    <property type="project" value="UniProtKB-SubCell"/>
</dbReference>
<dbReference type="PANTHER" id="PTHR42718:SF42">
    <property type="entry name" value="EXPORT PROTEIN"/>
    <property type="match status" value="1"/>
</dbReference>
<keyword evidence="6 7" id="KW-0472">Membrane</keyword>
<dbReference type="OrthoDB" id="7375466at2"/>
<dbReference type="RefSeq" id="WP_077099065.1">
    <property type="nucleotide sequence ID" value="NZ_LT717700.1"/>
</dbReference>
<keyword evidence="10" id="KW-1185">Reference proteome</keyword>
<organism evidence="9 10">
    <name type="scientific">Mycobacterium terramassiliense</name>
    <dbReference type="NCBI Taxonomy" id="1841859"/>
    <lineage>
        <taxon>Bacteria</taxon>
        <taxon>Bacillati</taxon>
        <taxon>Actinomycetota</taxon>
        <taxon>Actinomycetes</taxon>
        <taxon>Mycobacteriales</taxon>
        <taxon>Mycobacteriaceae</taxon>
        <taxon>Mycobacterium</taxon>
    </lineage>
</organism>
<keyword evidence="5 7" id="KW-1133">Transmembrane helix</keyword>
<protein>
    <submittedName>
        <fullName evidence="9">Predicted arabinose efflux permease, MFS family</fullName>
    </submittedName>
</protein>
<keyword evidence="4 7" id="KW-0812">Transmembrane</keyword>
<feature type="transmembrane region" description="Helical" evidence="7">
    <location>
        <begin position="120"/>
        <end position="137"/>
    </location>
</feature>
<feature type="domain" description="Major facilitator superfamily (MFS) profile" evidence="8">
    <location>
        <begin position="25"/>
        <end position="469"/>
    </location>
</feature>
<accession>A0A2U3N9K1</accession>